<dbReference type="NCBIfam" id="TIGR00229">
    <property type="entry name" value="sensory_box"/>
    <property type="match status" value="1"/>
</dbReference>
<dbReference type="PROSITE" id="PS50885">
    <property type="entry name" value="HAMP"/>
    <property type="match status" value="1"/>
</dbReference>
<dbReference type="RefSeq" id="WP_232595462.1">
    <property type="nucleotide sequence ID" value="NZ_BSPD01000074.1"/>
</dbReference>
<dbReference type="InterPro" id="IPR043128">
    <property type="entry name" value="Rev_trsase/Diguanyl_cyclase"/>
</dbReference>
<gene>
    <name evidence="9" type="ORF">GCM10007877_30610</name>
</gene>
<evidence type="ECO:0000313" key="10">
    <source>
        <dbReference type="Proteomes" id="UP001156870"/>
    </source>
</evidence>
<proteinExistence type="predicted"/>
<dbReference type="Proteomes" id="UP001156870">
    <property type="component" value="Unassembled WGS sequence"/>
</dbReference>
<dbReference type="PROSITE" id="PS50112">
    <property type="entry name" value="PAS"/>
    <property type="match status" value="1"/>
</dbReference>
<dbReference type="PANTHER" id="PTHR44757:SF2">
    <property type="entry name" value="BIOFILM ARCHITECTURE MAINTENANCE PROTEIN MBAA"/>
    <property type="match status" value="1"/>
</dbReference>
<dbReference type="InterPro" id="IPR000014">
    <property type="entry name" value="PAS"/>
</dbReference>
<evidence type="ECO:0000259" key="5">
    <source>
        <dbReference type="PROSITE" id="PS50112"/>
    </source>
</evidence>
<protein>
    <recommendedName>
        <fullName evidence="2">cyclic-guanylate-specific phosphodiesterase</fullName>
        <ecNumber evidence="2">3.1.4.52</ecNumber>
    </recommendedName>
</protein>
<dbReference type="Pfam" id="PF00990">
    <property type="entry name" value="GGDEF"/>
    <property type="match status" value="1"/>
</dbReference>
<dbReference type="InterPro" id="IPR029787">
    <property type="entry name" value="Nucleotide_cyclase"/>
</dbReference>
<accession>A0AA37TDV4</accession>
<dbReference type="EMBL" id="BSPD01000074">
    <property type="protein sequence ID" value="GLS27342.1"/>
    <property type="molecule type" value="Genomic_DNA"/>
</dbReference>
<keyword evidence="3" id="KW-0973">c-di-GMP</keyword>
<dbReference type="InterPro" id="IPR035965">
    <property type="entry name" value="PAS-like_dom_sf"/>
</dbReference>
<dbReference type="SUPFAM" id="SSF55785">
    <property type="entry name" value="PYP-like sensor domain (PAS domain)"/>
    <property type="match status" value="1"/>
</dbReference>
<dbReference type="GO" id="GO:0071111">
    <property type="term" value="F:cyclic-guanylate-specific phosphodiesterase activity"/>
    <property type="evidence" value="ECO:0007669"/>
    <property type="project" value="UniProtKB-EC"/>
</dbReference>
<dbReference type="InterPro" id="IPR013656">
    <property type="entry name" value="PAS_4"/>
</dbReference>
<reference evidence="9 10" key="1">
    <citation type="journal article" date="2014" name="Int. J. Syst. Evol. Microbiol.">
        <title>Complete genome sequence of Corynebacterium casei LMG S-19264T (=DSM 44701T), isolated from a smear-ripened cheese.</title>
        <authorList>
            <consortium name="US DOE Joint Genome Institute (JGI-PGF)"/>
            <person name="Walter F."/>
            <person name="Albersmeier A."/>
            <person name="Kalinowski J."/>
            <person name="Ruckert C."/>
        </authorList>
    </citation>
    <scope>NUCLEOTIDE SEQUENCE [LARGE SCALE GENOMIC DNA]</scope>
    <source>
        <strain evidence="9 10">NBRC 110095</strain>
    </source>
</reference>
<sequence length="796" mass="89309">MAFTLGLLFGAVQIYWDFTRQQILLEQNNNHIIEMISPAASRAVHTLDSGLANEVVTGILSYDHVVGAKIVDELGATLAEGTLPEQKPLGQFAFIQTGERYKVYHAQLSIPGYTNAVSGQIFFTVDQRVALAAFYERSVAIYFFDLLRNMLLVLLLFIAFHAILTRPLIRLAKEMRAINFHRPGSQRFTSLGNRRDELADLVKNGNHLLESVETALSSRLSVESALRQSEEHLRQLIESLPVVVGARNYSGRFVFANKAMSELLGVESGALANALFSEVAGVNSAIVSDVYERDRMVIDTGIDQFVAEENWKAPDGRVLFLQSHYTPMDFRDQRVVLVVSTDITDRKTAEASMAHMAYHDALTGLPNRLQLVERLESEIHRAARHRYFGAVLFIDLDQFKNINDSLGHPAGDVVLKEISSRLLESVRDEDLVARLSGDEFVLVLTVLDSQMNDAALKASEIGEKVRQRIAEPIYHESMELRVTCSIGAVMFPEAGVTVHELLRFADTAMYQVKERGRDAIEFFNAHMAEQVHHQLLLEGQLHKALEESQFELVYQPKVSVKTGVLTGAEALLRWRHPTRGMVSPGEFIPILESSGLIIDVGQWILEEACRQLQYWQRQGYWHLNMQLSINISPRQFRREAFVDDVISTLRDVPIEKGSLDIEVTESVVIGNVDETVATMRKLVSSGITFSLDDFGTGYSSISYLKRLPVSTLKVDQSFVRDITEDRSDKVLVQTMATMGSLLGLKVVAEGVETEEQLMLIRDFGCHEYQGYFYSRPISADDFTHLLTESIASESVS</sequence>
<dbReference type="Pfam" id="PF00563">
    <property type="entry name" value="EAL"/>
    <property type="match status" value="1"/>
</dbReference>
<dbReference type="GO" id="GO:0071732">
    <property type="term" value="P:cellular response to nitric oxide"/>
    <property type="evidence" value="ECO:0007669"/>
    <property type="project" value="UniProtKB-ARBA"/>
</dbReference>
<dbReference type="Gene3D" id="3.20.20.450">
    <property type="entry name" value="EAL domain"/>
    <property type="match status" value="1"/>
</dbReference>
<name>A0AA37TDV4_9GAMM</name>
<dbReference type="InterPro" id="IPR000160">
    <property type="entry name" value="GGDEF_dom"/>
</dbReference>
<dbReference type="InterPro" id="IPR003660">
    <property type="entry name" value="HAMP_dom"/>
</dbReference>
<evidence type="ECO:0000313" key="9">
    <source>
        <dbReference type="EMBL" id="GLS27342.1"/>
    </source>
</evidence>
<evidence type="ECO:0000259" key="7">
    <source>
        <dbReference type="PROSITE" id="PS50885"/>
    </source>
</evidence>
<comment type="caution">
    <text evidence="9">The sequence shown here is derived from an EMBL/GenBank/DDBJ whole genome shotgun (WGS) entry which is preliminary data.</text>
</comment>
<dbReference type="EC" id="3.1.4.52" evidence="2"/>
<evidence type="ECO:0000256" key="4">
    <source>
        <dbReference type="ARBA" id="ARBA00051114"/>
    </source>
</evidence>
<dbReference type="NCBIfam" id="TIGR00254">
    <property type="entry name" value="GGDEF"/>
    <property type="match status" value="1"/>
</dbReference>
<dbReference type="FunFam" id="3.20.20.450:FF:000001">
    <property type="entry name" value="Cyclic di-GMP phosphodiesterase yahA"/>
    <property type="match status" value="1"/>
</dbReference>
<dbReference type="PROSITE" id="PS50887">
    <property type="entry name" value="GGDEF"/>
    <property type="match status" value="1"/>
</dbReference>
<dbReference type="Gene3D" id="3.30.450.20">
    <property type="entry name" value="PAS domain"/>
    <property type="match status" value="1"/>
</dbReference>
<comment type="cofactor">
    <cofactor evidence="1">
        <name>Mg(2+)</name>
        <dbReference type="ChEBI" id="CHEBI:18420"/>
    </cofactor>
</comment>
<evidence type="ECO:0000256" key="2">
    <source>
        <dbReference type="ARBA" id="ARBA00012282"/>
    </source>
</evidence>
<evidence type="ECO:0000259" key="8">
    <source>
        <dbReference type="PROSITE" id="PS50887"/>
    </source>
</evidence>
<dbReference type="GO" id="GO:0007165">
    <property type="term" value="P:signal transduction"/>
    <property type="evidence" value="ECO:0007669"/>
    <property type="project" value="InterPro"/>
</dbReference>
<dbReference type="SMART" id="SM00052">
    <property type="entry name" value="EAL"/>
    <property type="match status" value="1"/>
</dbReference>
<organism evidence="9 10">
    <name type="scientific">Marinibactrum halimedae</name>
    <dbReference type="NCBI Taxonomy" id="1444977"/>
    <lineage>
        <taxon>Bacteria</taxon>
        <taxon>Pseudomonadati</taxon>
        <taxon>Pseudomonadota</taxon>
        <taxon>Gammaproteobacteria</taxon>
        <taxon>Cellvibrionales</taxon>
        <taxon>Cellvibrionaceae</taxon>
        <taxon>Marinibactrum</taxon>
    </lineage>
</organism>
<feature type="domain" description="GGDEF" evidence="8">
    <location>
        <begin position="387"/>
        <end position="525"/>
    </location>
</feature>
<evidence type="ECO:0000256" key="1">
    <source>
        <dbReference type="ARBA" id="ARBA00001946"/>
    </source>
</evidence>
<dbReference type="GO" id="GO:0016020">
    <property type="term" value="C:membrane"/>
    <property type="evidence" value="ECO:0007669"/>
    <property type="project" value="InterPro"/>
</dbReference>
<dbReference type="FunFam" id="3.30.70.270:FF:000001">
    <property type="entry name" value="Diguanylate cyclase domain protein"/>
    <property type="match status" value="1"/>
</dbReference>
<dbReference type="Pfam" id="PF08448">
    <property type="entry name" value="PAS_4"/>
    <property type="match status" value="1"/>
</dbReference>
<dbReference type="SUPFAM" id="SSF55073">
    <property type="entry name" value="Nucleotide cyclase"/>
    <property type="match status" value="1"/>
</dbReference>
<dbReference type="InterPro" id="IPR001633">
    <property type="entry name" value="EAL_dom"/>
</dbReference>
<dbReference type="InterPro" id="IPR035919">
    <property type="entry name" value="EAL_sf"/>
</dbReference>
<feature type="domain" description="HAMP" evidence="7">
    <location>
        <begin position="162"/>
        <end position="217"/>
    </location>
</feature>
<dbReference type="InterPro" id="IPR052155">
    <property type="entry name" value="Biofilm_reg_signaling"/>
</dbReference>
<dbReference type="SUPFAM" id="SSF141868">
    <property type="entry name" value="EAL domain-like"/>
    <property type="match status" value="1"/>
</dbReference>
<dbReference type="CDD" id="cd01949">
    <property type="entry name" value="GGDEF"/>
    <property type="match status" value="1"/>
</dbReference>
<dbReference type="CDD" id="cd01948">
    <property type="entry name" value="EAL"/>
    <property type="match status" value="1"/>
</dbReference>
<comment type="catalytic activity">
    <reaction evidence="4">
        <text>3',3'-c-di-GMP + H2O = 5'-phosphoguanylyl(3'-&gt;5')guanosine + H(+)</text>
        <dbReference type="Rhea" id="RHEA:24902"/>
        <dbReference type="ChEBI" id="CHEBI:15377"/>
        <dbReference type="ChEBI" id="CHEBI:15378"/>
        <dbReference type="ChEBI" id="CHEBI:58754"/>
        <dbReference type="ChEBI" id="CHEBI:58805"/>
        <dbReference type="EC" id="3.1.4.52"/>
    </reaction>
    <physiologicalReaction direction="left-to-right" evidence="4">
        <dbReference type="Rhea" id="RHEA:24903"/>
    </physiologicalReaction>
</comment>
<dbReference type="AlphaFoldDB" id="A0AA37TDV4"/>
<keyword evidence="10" id="KW-1185">Reference proteome</keyword>
<feature type="domain" description="EAL" evidence="6">
    <location>
        <begin position="534"/>
        <end position="790"/>
    </location>
</feature>
<dbReference type="PANTHER" id="PTHR44757">
    <property type="entry name" value="DIGUANYLATE CYCLASE DGCP"/>
    <property type="match status" value="1"/>
</dbReference>
<dbReference type="SMART" id="SM00267">
    <property type="entry name" value="GGDEF"/>
    <property type="match status" value="1"/>
</dbReference>
<evidence type="ECO:0000256" key="3">
    <source>
        <dbReference type="ARBA" id="ARBA00022636"/>
    </source>
</evidence>
<evidence type="ECO:0000259" key="6">
    <source>
        <dbReference type="PROSITE" id="PS50883"/>
    </source>
</evidence>
<dbReference type="PROSITE" id="PS50883">
    <property type="entry name" value="EAL"/>
    <property type="match status" value="1"/>
</dbReference>
<dbReference type="Gene3D" id="3.30.70.270">
    <property type="match status" value="1"/>
</dbReference>
<feature type="domain" description="PAS" evidence="5">
    <location>
        <begin position="229"/>
        <end position="267"/>
    </location>
</feature>